<reference evidence="4" key="1">
    <citation type="submission" date="2021-02" db="EMBL/GenBank/DDBJ databases">
        <authorList>
            <person name="Nowell W R."/>
        </authorList>
    </citation>
    <scope>NUCLEOTIDE SEQUENCE</scope>
</reference>
<gene>
    <name evidence="4" type="ORF">XAT740_LOCUS9335</name>
</gene>
<proteinExistence type="predicted"/>
<evidence type="ECO:0000256" key="3">
    <source>
        <dbReference type="SAM" id="MobiDB-lite"/>
    </source>
</evidence>
<dbReference type="InterPro" id="IPR051387">
    <property type="entry name" value="BAF"/>
</dbReference>
<dbReference type="Pfam" id="PF02961">
    <property type="entry name" value="SAM_BAF"/>
    <property type="match status" value="1"/>
</dbReference>
<dbReference type="InterPro" id="IPR036617">
    <property type="entry name" value="BAF_sf"/>
</dbReference>
<keyword evidence="5" id="KW-1185">Reference proteome</keyword>
<name>A0A814BGB9_ADIRI</name>
<dbReference type="AlphaFoldDB" id="A0A814BGB9"/>
<dbReference type="PANTHER" id="PTHR47507">
    <property type="entry name" value="BARRIER TO AUTOINTEGRATION FACTOR 2"/>
    <property type="match status" value="1"/>
</dbReference>
<protein>
    <recommendedName>
        <fullName evidence="6">Barrier-to-autointegration factor</fullName>
    </recommendedName>
</protein>
<sequence length="91" mass="10359">MSSSTSQKFRDFTGEPLKDKDTWEVPGLGPKLAKNLEENGIKKAYELLGIYLTLLKNKDYFELWIRDNAGANRHQAKQCSDAIDAFCSQFL</sequence>
<comment type="subcellular location">
    <subcellularLocation>
        <location evidence="1">Nucleus</location>
    </subcellularLocation>
</comment>
<dbReference type="GO" id="GO:0051276">
    <property type="term" value="P:chromosome organization"/>
    <property type="evidence" value="ECO:0007669"/>
    <property type="project" value="TreeGrafter"/>
</dbReference>
<dbReference type="PANTHER" id="PTHR47507:SF6">
    <property type="entry name" value="BARRIER-TO-AUTOINTEGRATION FACTOR"/>
    <property type="match status" value="1"/>
</dbReference>
<dbReference type="InterPro" id="IPR004122">
    <property type="entry name" value="BAF_prot"/>
</dbReference>
<dbReference type="Proteomes" id="UP000663828">
    <property type="component" value="Unassembled WGS sequence"/>
</dbReference>
<evidence type="ECO:0000256" key="1">
    <source>
        <dbReference type="ARBA" id="ARBA00004123"/>
    </source>
</evidence>
<dbReference type="EMBL" id="CAJNOR010000479">
    <property type="protein sequence ID" value="CAF0926537.1"/>
    <property type="molecule type" value="Genomic_DNA"/>
</dbReference>
<dbReference type="GO" id="GO:0000793">
    <property type="term" value="C:condensed chromosome"/>
    <property type="evidence" value="ECO:0007669"/>
    <property type="project" value="TreeGrafter"/>
</dbReference>
<feature type="region of interest" description="Disordered" evidence="3">
    <location>
        <begin position="1"/>
        <end position="20"/>
    </location>
</feature>
<dbReference type="GO" id="GO:0005634">
    <property type="term" value="C:nucleus"/>
    <property type="evidence" value="ECO:0007669"/>
    <property type="project" value="UniProtKB-SubCell"/>
</dbReference>
<organism evidence="4 5">
    <name type="scientific">Adineta ricciae</name>
    <name type="common">Rotifer</name>
    <dbReference type="NCBI Taxonomy" id="249248"/>
    <lineage>
        <taxon>Eukaryota</taxon>
        <taxon>Metazoa</taxon>
        <taxon>Spiralia</taxon>
        <taxon>Gnathifera</taxon>
        <taxon>Rotifera</taxon>
        <taxon>Eurotatoria</taxon>
        <taxon>Bdelloidea</taxon>
        <taxon>Adinetida</taxon>
        <taxon>Adinetidae</taxon>
        <taxon>Adineta</taxon>
    </lineage>
</organism>
<evidence type="ECO:0000256" key="2">
    <source>
        <dbReference type="ARBA" id="ARBA00023242"/>
    </source>
</evidence>
<accession>A0A814BGB9</accession>
<evidence type="ECO:0008006" key="6">
    <source>
        <dbReference type="Google" id="ProtNLM"/>
    </source>
</evidence>
<keyword evidence="2" id="KW-0539">Nucleus</keyword>
<comment type="caution">
    <text evidence="4">The sequence shown here is derived from an EMBL/GenBank/DDBJ whole genome shotgun (WGS) entry which is preliminary data.</text>
</comment>
<dbReference type="Gene3D" id="1.10.150.40">
    <property type="entry name" value="Barrier-to-autointegration factor, BAF"/>
    <property type="match status" value="1"/>
</dbReference>
<dbReference type="SMART" id="SM01023">
    <property type="entry name" value="BAF"/>
    <property type="match status" value="1"/>
</dbReference>
<feature type="compositionally biased region" description="Basic and acidic residues" evidence="3">
    <location>
        <begin position="8"/>
        <end position="20"/>
    </location>
</feature>
<evidence type="ECO:0000313" key="4">
    <source>
        <dbReference type="EMBL" id="CAF0926537.1"/>
    </source>
</evidence>
<dbReference type="SUPFAM" id="SSF47798">
    <property type="entry name" value="Barrier-to-autointegration factor, BAF"/>
    <property type="match status" value="1"/>
</dbReference>
<evidence type="ECO:0000313" key="5">
    <source>
        <dbReference type="Proteomes" id="UP000663828"/>
    </source>
</evidence>
<dbReference type="GO" id="GO:0003677">
    <property type="term" value="F:DNA binding"/>
    <property type="evidence" value="ECO:0007669"/>
    <property type="project" value="InterPro"/>
</dbReference>